<evidence type="ECO:0000313" key="2">
    <source>
        <dbReference type="EMBL" id="KAK6967026.1"/>
    </source>
</evidence>
<feature type="compositionally biased region" description="Pro residues" evidence="1">
    <location>
        <begin position="66"/>
        <end position="76"/>
    </location>
</feature>
<accession>A0AAV9Z182</accession>
<evidence type="ECO:0000313" key="3">
    <source>
        <dbReference type="Proteomes" id="UP001362999"/>
    </source>
</evidence>
<dbReference type="EMBL" id="JAWWNJ010000245">
    <property type="protein sequence ID" value="KAK6967026.1"/>
    <property type="molecule type" value="Genomic_DNA"/>
</dbReference>
<organism evidence="2 3">
    <name type="scientific">Favolaschia claudopus</name>
    <dbReference type="NCBI Taxonomy" id="2862362"/>
    <lineage>
        <taxon>Eukaryota</taxon>
        <taxon>Fungi</taxon>
        <taxon>Dikarya</taxon>
        <taxon>Basidiomycota</taxon>
        <taxon>Agaricomycotina</taxon>
        <taxon>Agaricomycetes</taxon>
        <taxon>Agaricomycetidae</taxon>
        <taxon>Agaricales</taxon>
        <taxon>Marasmiineae</taxon>
        <taxon>Mycenaceae</taxon>
        <taxon>Favolaschia</taxon>
    </lineage>
</organism>
<proteinExistence type="predicted"/>
<sequence length="88" mass="9714">MAPAADVSEVCDVISRWRLTLEITRTPPSARRARKQPRAQGPSPAPPPVFNLPTATHSSPSTPRFFPNPNPTPAATPYPKFHCHSYLR</sequence>
<comment type="caution">
    <text evidence="2">The sequence shown here is derived from an EMBL/GenBank/DDBJ whole genome shotgun (WGS) entry which is preliminary data.</text>
</comment>
<name>A0AAV9Z182_9AGAR</name>
<feature type="region of interest" description="Disordered" evidence="1">
    <location>
        <begin position="23"/>
        <end position="88"/>
    </location>
</feature>
<dbReference type="Proteomes" id="UP001362999">
    <property type="component" value="Unassembled WGS sequence"/>
</dbReference>
<dbReference type="AlphaFoldDB" id="A0AAV9Z182"/>
<protein>
    <submittedName>
        <fullName evidence="2">Uncharacterized protein</fullName>
    </submittedName>
</protein>
<gene>
    <name evidence="2" type="ORF">R3P38DRAFT_3244809</name>
</gene>
<keyword evidence="3" id="KW-1185">Reference proteome</keyword>
<reference evidence="2 3" key="1">
    <citation type="journal article" date="2024" name="J Genomics">
        <title>Draft genome sequencing and assembly of Favolaschia claudopus CIRM-BRFM 2984 isolated from oak limbs.</title>
        <authorList>
            <person name="Navarro D."/>
            <person name="Drula E."/>
            <person name="Chaduli D."/>
            <person name="Cazenave R."/>
            <person name="Ahrendt S."/>
            <person name="Wang J."/>
            <person name="Lipzen A."/>
            <person name="Daum C."/>
            <person name="Barry K."/>
            <person name="Grigoriev I.V."/>
            <person name="Favel A."/>
            <person name="Rosso M.N."/>
            <person name="Martin F."/>
        </authorList>
    </citation>
    <scope>NUCLEOTIDE SEQUENCE [LARGE SCALE GENOMIC DNA]</scope>
    <source>
        <strain evidence="2 3">CIRM-BRFM 2984</strain>
    </source>
</reference>
<evidence type="ECO:0000256" key="1">
    <source>
        <dbReference type="SAM" id="MobiDB-lite"/>
    </source>
</evidence>